<dbReference type="RefSeq" id="WP_094451416.1">
    <property type="nucleotide sequence ID" value="NZ_NMVI01000025.1"/>
</dbReference>
<dbReference type="Pfam" id="PF00248">
    <property type="entry name" value="Aldo_ket_red"/>
    <property type="match status" value="1"/>
</dbReference>
<name>A0A255E2W1_9ACTN</name>
<feature type="active site" description="Proton donor" evidence="4">
    <location>
        <position position="51"/>
    </location>
</feature>
<proteinExistence type="inferred from homology"/>
<dbReference type="AlphaFoldDB" id="A0A255E2W1"/>
<reference evidence="9 10" key="1">
    <citation type="submission" date="2017-07" db="EMBL/GenBank/DDBJ databases">
        <title>Draft whole genome sequences of clinical Proprionibacteriaceae strains.</title>
        <authorList>
            <person name="Bernier A.-M."/>
            <person name="Bernard K."/>
            <person name="Domingo M.-C."/>
        </authorList>
    </citation>
    <scope>NUCLEOTIDE SEQUENCE [LARGE SCALE GENOMIC DNA]</scope>
    <source>
        <strain evidence="9 10">NML 160184</strain>
    </source>
</reference>
<feature type="region of interest" description="Disordered" evidence="7">
    <location>
        <begin position="260"/>
        <end position="282"/>
    </location>
</feature>
<evidence type="ECO:0000256" key="4">
    <source>
        <dbReference type="PIRSR" id="PIRSR000097-1"/>
    </source>
</evidence>
<keyword evidence="2" id="KW-0521">NADP</keyword>
<dbReference type="InterPro" id="IPR023210">
    <property type="entry name" value="NADP_OxRdtase_dom"/>
</dbReference>
<gene>
    <name evidence="9" type="ORF">CGZ92_10945</name>
</gene>
<evidence type="ECO:0000259" key="8">
    <source>
        <dbReference type="Pfam" id="PF00248"/>
    </source>
</evidence>
<dbReference type="InterPro" id="IPR020471">
    <property type="entry name" value="AKR"/>
</dbReference>
<evidence type="ECO:0000313" key="9">
    <source>
        <dbReference type="EMBL" id="OYN85311.1"/>
    </source>
</evidence>
<evidence type="ECO:0000256" key="7">
    <source>
        <dbReference type="SAM" id="MobiDB-lite"/>
    </source>
</evidence>
<comment type="similarity">
    <text evidence="1">Belongs to the aldo/keto reductase family.</text>
</comment>
<dbReference type="EMBL" id="NMVI01000025">
    <property type="protein sequence ID" value="OYN85311.1"/>
    <property type="molecule type" value="Genomic_DNA"/>
</dbReference>
<evidence type="ECO:0000313" key="10">
    <source>
        <dbReference type="Proteomes" id="UP000216533"/>
    </source>
</evidence>
<organism evidence="9 10">
    <name type="scientific">Parenemella sanctibonifatiensis</name>
    <dbReference type="NCBI Taxonomy" id="2016505"/>
    <lineage>
        <taxon>Bacteria</taxon>
        <taxon>Bacillati</taxon>
        <taxon>Actinomycetota</taxon>
        <taxon>Actinomycetes</taxon>
        <taxon>Propionibacteriales</taxon>
        <taxon>Propionibacteriaceae</taxon>
        <taxon>Parenemella</taxon>
    </lineage>
</organism>
<evidence type="ECO:0000256" key="5">
    <source>
        <dbReference type="PIRSR" id="PIRSR000097-2"/>
    </source>
</evidence>
<dbReference type="PRINTS" id="PR00069">
    <property type="entry name" value="ALDKETRDTASE"/>
</dbReference>
<comment type="caution">
    <text evidence="9">The sequence shown here is derived from an EMBL/GenBank/DDBJ whole genome shotgun (WGS) entry which is preliminary data.</text>
</comment>
<feature type="domain" description="NADP-dependent oxidoreductase" evidence="8">
    <location>
        <begin position="18"/>
        <end position="261"/>
    </location>
</feature>
<evidence type="ECO:0000256" key="6">
    <source>
        <dbReference type="PIRSR" id="PIRSR000097-3"/>
    </source>
</evidence>
<keyword evidence="3" id="KW-0560">Oxidoreductase</keyword>
<dbReference type="GO" id="GO:0016616">
    <property type="term" value="F:oxidoreductase activity, acting on the CH-OH group of donors, NAD or NADP as acceptor"/>
    <property type="evidence" value="ECO:0007669"/>
    <property type="project" value="UniProtKB-ARBA"/>
</dbReference>
<evidence type="ECO:0000256" key="2">
    <source>
        <dbReference type="ARBA" id="ARBA00022857"/>
    </source>
</evidence>
<dbReference type="PANTHER" id="PTHR43827:SF3">
    <property type="entry name" value="NADP-DEPENDENT OXIDOREDUCTASE DOMAIN-CONTAINING PROTEIN"/>
    <property type="match status" value="1"/>
</dbReference>
<feature type="site" description="Lowers pKa of active site Tyr" evidence="6">
    <location>
        <position position="76"/>
    </location>
</feature>
<feature type="binding site" evidence="5">
    <location>
        <position position="109"/>
    </location>
    <ligand>
        <name>substrate</name>
    </ligand>
</feature>
<dbReference type="PIRSF" id="PIRSF000097">
    <property type="entry name" value="AKR"/>
    <property type="match status" value="1"/>
</dbReference>
<evidence type="ECO:0000256" key="1">
    <source>
        <dbReference type="ARBA" id="ARBA00007905"/>
    </source>
</evidence>
<dbReference type="FunFam" id="3.20.20.100:FF:000002">
    <property type="entry name" value="2,5-diketo-D-gluconic acid reductase A"/>
    <property type="match status" value="1"/>
</dbReference>
<feature type="compositionally biased region" description="Basic and acidic residues" evidence="7">
    <location>
        <begin position="262"/>
        <end position="282"/>
    </location>
</feature>
<dbReference type="InterPro" id="IPR018170">
    <property type="entry name" value="Aldo/ket_reductase_CS"/>
</dbReference>
<evidence type="ECO:0000256" key="3">
    <source>
        <dbReference type="ARBA" id="ARBA00023002"/>
    </source>
</evidence>
<dbReference type="PROSITE" id="PS00062">
    <property type="entry name" value="ALDOKETO_REDUCTASE_2"/>
    <property type="match status" value="1"/>
</dbReference>
<dbReference type="SUPFAM" id="SSF51430">
    <property type="entry name" value="NAD(P)-linked oxidoreductase"/>
    <property type="match status" value="1"/>
</dbReference>
<dbReference type="Gene3D" id="3.20.20.100">
    <property type="entry name" value="NADP-dependent oxidoreductase domain"/>
    <property type="match status" value="1"/>
</dbReference>
<dbReference type="InterPro" id="IPR036812">
    <property type="entry name" value="NAD(P)_OxRdtase_dom_sf"/>
</dbReference>
<dbReference type="PROSITE" id="PS00798">
    <property type="entry name" value="ALDOKETO_REDUCTASE_1"/>
    <property type="match status" value="1"/>
</dbReference>
<dbReference type="Proteomes" id="UP000216533">
    <property type="component" value="Unassembled WGS sequence"/>
</dbReference>
<protein>
    <submittedName>
        <fullName evidence="9">Oxidoreductase</fullName>
    </submittedName>
</protein>
<dbReference type="PANTHER" id="PTHR43827">
    <property type="entry name" value="2,5-DIKETO-D-GLUCONIC ACID REDUCTASE"/>
    <property type="match status" value="1"/>
</dbReference>
<accession>A0A255E2W1</accession>
<sequence>MTNSPSVEFHDGRSIPQLGYGVWQVENDVAAEVVVEALNAGYRHVDTARGYNNEAGVGAALKTAGLPRDEVFVTSKLPNQDQGHDATLRSFDATMADLGLDELDLYLIHWPAPAKGLALESWQAFIELQQQGRIRSIGVSNFRVEDLEKLKAETGVVPVLNQIELHPYFNQPELREYHAANGIVTESWSPLGQGGGELEDPVITAIAEAHQATPAQVLIAWNLALGNVVIPKSVTPERIVSNFASLEVKLTEEEISQITALHKGESGRQGKHPNDFDGHQGA</sequence>